<sequence>MWSDDENDIPEPKPFQTSIGHFIQSWGLTLLNLTAENTRASIIEVALARGNYHGKVPSEFQQRNLHPHVPRCLFCQNEPILPAVVDELPQITTAAPEDKSQGRRRQTKRAGRPPK</sequence>
<feature type="region of interest" description="Disordered" evidence="1">
    <location>
        <begin position="91"/>
        <end position="115"/>
    </location>
</feature>
<proteinExistence type="predicted"/>
<dbReference type="Proteomes" id="UP000499080">
    <property type="component" value="Unassembled WGS sequence"/>
</dbReference>
<gene>
    <name evidence="2" type="ORF">AVEN_65707_1</name>
</gene>
<reference evidence="2 3" key="1">
    <citation type="journal article" date="2019" name="Sci. Rep.">
        <title>Orb-weaving spider Araneus ventricosus genome elucidates the spidroin gene catalogue.</title>
        <authorList>
            <person name="Kono N."/>
            <person name="Nakamura H."/>
            <person name="Ohtoshi R."/>
            <person name="Moran D.A.P."/>
            <person name="Shinohara A."/>
            <person name="Yoshida Y."/>
            <person name="Fujiwara M."/>
            <person name="Mori M."/>
            <person name="Tomita M."/>
            <person name="Arakawa K."/>
        </authorList>
    </citation>
    <scope>NUCLEOTIDE SEQUENCE [LARGE SCALE GENOMIC DNA]</scope>
</reference>
<comment type="caution">
    <text evidence="2">The sequence shown here is derived from an EMBL/GenBank/DDBJ whole genome shotgun (WGS) entry which is preliminary data.</text>
</comment>
<name>A0A4Y2SX60_ARAVE</name>
<protein>
    <submittedName>
        <fullName evidence="2">Uncharacterized protein</fullName>
    </submittedName>
</protein>
<keyword evidence="3" id="KW-1185">Reference proteome</keyword>
<dbReference type="AlphaFoldDB" id="A0A4Y2SX60"/>
<evidence type="ECO:0000313" key="2">
    <source>
        <dbReference type="EMBL" id="GBN92551.1"/>
    </source>
</evidence>
<evidence type="ECO:0000313" key="3">
    <source>
        <dbReference type="Proteomes" id="UP000499080"/>
    </source>
</evidence>
<organism evidence="2 3">
    <name type="scientific">Araneus ventricosus</name>
    <name type="common">Orbweaver spider</name>
    <name type="synonym">Epeira ventricosa</name>
    <dbReference type="NCBI Taxonomy" id="182803"/>
    <lineage>
        <taxon>Eukaryota</taxon>
        <taxon>Metazoa</taxon>
        <taxon>Ecdysozoa</taxon>
        <taxon>Arthropoda</taxon>
        <taxon>Chelicerata</taxon>
        <taxon>Arachnida</taxon>
        <taxon>Araneae</taxon>
        <taxon>Araneomorphae</taxon>
        <taxon>Entelegynae</taxon>
        <taxon>Araneoidea</taxon>
        <taxon>Araneidae</taxon>
        <taxon>Araneus</taxon>
    </lineage>
</organism>
<dbReference type="EMBL" id="BGPR01024442">
    <property type="protein sequence ID" value="GBN92551.1"/>
    <property type="molecule type" value="Genomic_DNA"/>
</dbReference>
<evidence type="ECO:0000256" key="1">
    <source>
        <dbReference type="SAM" id="MobiDB-lite"/>
    </source>
</evidence>
<accession>A0A4Y2SX60</accession>
<feature type="compositionally biased region" description="Basic residues" evidence="1">
    <location>
        <begin position="102"/>
        <end position="115"/>
    </location>
</feature>